<sequence length="191" mass="21204">MKATLKWAGRVVTYLLLAFFALILYLGVSSRIAGGPPTIFGHEMYVVLSGSMVPTFQVGSVIFDTPHINPATLKVGEMITFKAPYTQNMLITHRIIQVIHRGNQLLFHTKGDANKVADFFLVPSQNVVAQYDNFTVPYVGYYLEFVKTKLGMALTLIIPGALLIISQMVSLTRSLRKELRAKEVAPTKSEV</sequence>
<keyword evidence="8 12" id="KW-0472">Membrane</keyword>
<dbReference type="InterPro" id="IPR019756">
    <property type="entry name" value="Pept_S26A_signal_pept_1_Ser-AS"/>
</dbReference>
<feature type="transmembrane region" description="Helical" evidence="12">
    <location>
        <begin position="7"/>
        <end position="28"/>
    </location>
</feature>
<comment type="function">
    <text evidence="10">Catalytic component of the signal peptidase complex (SPC) which catalyzes the cleavage of N-terminal signal sequences from nascent proteins as they are translocated into the lumen of the endoplasmic reticulum. Specifically cleaves N-terminal signal peptides that contain a hydrophobic alpha-helix (h-region) shorter than 18-20 amino acids.</text>
</comment>
<dbReference type="PROSITE" id="PS00501">
    <property type="entry name" value="SPASE_I_1"/>
    <property type="match status" value="1"/>
</dbReference>
<evidence type="ECO:0000256" key="7">
    <source>
        <dbReference type="ARBA" id="ARBA00022989"/>
    </source>
</evidence>
<feature type="transmembrane region" description="Helical" evidence="12">
    <location>
        <begin position="150"/>
        <end position="172"/>
    </location>
</feature>
<dbReference type="PANTHER" id="PTHR10806:SF6">
    <property type="entry name" value="SIGNAL PEPTIDASE COMPLEX CATALYTIC SUBUNIT SEC11"/>
    <property type="match status" value="1"/>
</dbReference>
<dbReference type="NCBIfam" id="TIGR02228">
    <property type="entry name" value="sigpep_I_arch"/>
    <property type="match status" value="1"/>
</dbReference>
<reference evidence="13 14" key="1">
    <citation type="submission" date="2017-02" db="EMBL/GenBank/DDBJ databases">
        <title>Draft genome of Acidibacillus ferrooxidans Huett2.</title>
        <authorList>
            <person name="Schopf S."/>
        </authorList>
    </citation>
    <scope>NUCLEOTIDE SEQUENCE [LARGE SCALE GENOMIC DNA]</scope>
    <source>
        <strain evidence="13 14">Huett2</strain>
    </source>
</reference>
<evidence type="ECO:0000256" key="1">
    <source>
        <dbReference type="ARBA" id="ARBA00004648"/>
    </source>
</evidence>
<evidence type="ECO:0000313" key="13">
    <source>
        <dbReference type="EMBL" id="OPG15137.1"/>
    </source>
</evidence>
<dbReference type="InterPro" id="IPR001733">
    <property type="entry name" value="Peptidase_S26B"/>
</dbReference>
<organism evidence="13 14">
    <name type="scientific">Ferroacidibacillus organovorans</name>
    <dbReference type="NCBI Taxonomy" id="1765683"/>
    <lineage>
        <taxon>Bacteria</taxon>
        <taxon>Bacillati</taxon>
        <taxon>Bacillota</taxon>
        <taxon>Bacilli</taxon>
        <taxon>Bacillales</taxon>
        <taxon>Alicyclobacillaceae</taxon>
        <taxon>Ferroacidibacillus</taxon>
    </lineage>
</organism>
<dbReference type="EC" id="3.4.21.89" evidence="11"/>
<keyword evidence="7 12" id="KW-1133">Transmembrane helix</keyword>
<dbReference type="GO" id="GO:0009003">
    <property type="term" value="F:signal peptidase activity"/>
    <property type="evidence" value="ECO:0007669"/>
    <property type="project" value="UniProtKB-EC"/>
</dbReference>
<dbReference type="GO" id="GO:0004252">
    <property type="term" value="F:serine-type endopeptidase activity"/>
    <property type="evidence" value="ECO:0007669"/>
    <property type="project" value="UniProtKB-UniRule"/>
</dbReference>
<evidence type="ECO:0000313" key="14">
    <source>
        <dbReference type="Proteomes" id="UP000190229"/>
    </source>
</evidence>
<comment type="subcellular location">
    <subcellularLocation>
        <location evidence="1">Endoplasmic reticulum membrane</location>
        <topology evidence="1">Single-pass type II membrane protein</topology>
    </subcellularLocation>
</comment>
<dbReference type="AlphaFoldDB" id="A0A1V4EQD3"/>
<comment type="caution">
    <text evidence="13">The sequence shown here is derived from an EMBL/GenBank/DDBJ whole genome shotgun (WGS) entry which is preliminary data.</text>
</comment>
<evidence type="ECO:0000256" key="12">
    <source>
        <dbReference type="SAM" id="Phobius"/>
    </source>
</evidence>
<keyword evidence="6" id="KW-0735">Signal-anchor</keyword>
<evidence type="ECO:0000256" key="6">
    <source>
        <dbReference type="ARBA" id="ARBA00022968"/>
    </source>
</evidence>
<dbReference type="InterPro" id="IPR036286">
    <property type="entry name" value="LexA/Signal_pep-like_sf"/>
</dbReference>
<evidence type="ECO:0000256" key="10">
    <source>
        <dbReference type="ARBA" id="ARBA00045533"/>
    </source>
</evidence>
<dbReference type="GO" id="GO:0006465">
    <property type="term" value="P:signal peptide processing"/>
    <property type="evidence" value="ECO:0007669"/>
    <property type="project" value="UniProtKB-UniRule"/>
</dbReference>
<proteinExistence type="predicted"/>
<keyword evidence="5" id="KW-0256">Endoplasmic reticulum</keyword>
<protein>
    <recommendedName>
        <fullName evidence="9 11">Signal peptidase I</fullName>
        <ecNumber evidence="11">3.4.21.89</ecNumber>
    </recommendedName>
</protein>
<dbReference type="SUPFAM" id="SSF51306">
    <property type="entry name" value="LexA/Signal peptidase"/>
    <property type="match status" value="1"/>
</dbReference>
<dbReference type="PANTHER" id="PTHR10806">
    <property type="entry name" value="SIGNAL PEPTIDASE COMPLEX CATALYTIC SUBUNIT SEC11"/>
    <property type="match status" value="1"/>
</dbReference>
<evidence type="ECO:0000256" key="5">
    <source>
        <dbReference type="ARBA" id="ARBA00022824"/>
    </source>
</evidence>
<dbReference type="CDD" id="cd06530">
    <property type="entry name" value="S26_SPase_I"/>
    <property type="match status" value="1"/>
</dbReference>
<dbReference type="InterPro" id="IPR019533">
    <property type="entry name" value="Peptidase_S26"/>
</dbReference>
<dbReference type="PRINTS" id="PR00728">
    <property type="entry name" value="SIGNALPTASE"/>
</dbReference>
<evidence type="ECO:0000256" key="8">
    <source>
        <dbReference type="ARBA" id="ARBA00023136"/>
    </source>
</evidence>
<evidence type="ECO:0000256" key="11">
    <source>
        <dbReference type="NCBIfam" id="TIGR02228"/>
    </source>
</evidence>
<evidence type="ECO:0000256" key="2">
    <source>
        <dbReference type="ARBA" id="ARBA00022670"/>
    </source>
</evidence>
<keyword evidence="3 12" id="KW-0812">Transmembrane</keyword>
<dbReference type="OrthoDB" id="2243765at2"/>
<dbReference type="Proteomes" id="UP000190229">
    <property type="component" value="Unassembled WGS sequence"/>
</dbReference>
<gene>
    <name evidence="13" type="ORF">B2M26_13375</name>
</gene>
<keyword evidence="2" id="KW-0645">Protease</keyword>
<keyword evidence="4" id="KW-0378">Hydrolase</keyword>
<dbReference type="RefSeq" id="WP_067560822.1">
    <property type="nucleotide sequence ID" value="NZ_LSUQ01000003.1"/>
</dbReference>
<dbReference type="EMBL" id="MWPS01000043">
    <property type="protein sequence ID" value="OPG15137.1"/>
    <property type="molecule type" value="Genomic_DNA"/>
</dbReference>
<keyword evidence="14" id="KW-1185">Reference proteome</keyword>
<evidence type="ECO:0000256" key="9">
    <source>
        <dbReference type="ARBA" id="ARBA00033305"/>
    </source>
</evidence>
<dbReference type="GO" id="GO:0016020">
    <property type="term" value="C:membrane"/>
    <property type="evidence" value="ECO:0007669"/>
    <property type="project" value="UniProtKB-UniRule"/>
</dbReference>
<accession>A0A1V4EQD3</accession>
<evidence type="ECO:0000256" key="4">
    <source>
        <dbReference type="ARBA" id="ARBA00022801"/>
    </source>
</evidence>
<name>A0A1V4EQD3_9BACL</name>
<evidence type="ECO:0000256" key="3">
    <source>
        <dbReference type="ARBA" id="ARBA00022692"/>
    </source>
</evidence>